<feature type="compositionally biased region" description="Basic and acidic residues" evidence="4">
    <location>
        <begin position="292"/>
        <end position="307"/>
    </location>
</feature>
<dbReference type="GO" id="GO:0005737">
    <property type="term" value="C:cytoplasm"/>
    <property type="evidence" value="ECO:0007669"/>
    <property type="project" value="TreeGrafter"/>
</dbReference>
<keyword evidence="6" id="KW-1185">Reference proteome</keyword>
<evidence type="ECO:0000256" key="3">
    <source>
        <dbReference type="ARBA" id="ARBA00022989"/>
    </source>
</evidence>
<organism evidence="5 6">
    <name type="scientific">Liquorilactobacillus hordei DSM 19519</name>
    <dbReference type="NCBI Taxonomy" id="1423759"/>
    <lineage>
        <taxon>Bacteria</taxon>
        <taxon>Bacillati</taxon>
        <taxon>Bacillota</taxon>
        <taxon>Bacilli</taxon>
        <taxon>Lactobacillales</taxon>
        <taxon>Lactobacillaceae</taxon>
        <taxon>Liquorilactobacillus</taxon>
    </lineage>
</organism>
<gene>
    <name evidence="5" type="ORF">FC92_GL001822</name>
</gene>
<proteinExistence type="predicted"/>
<comment type="caution">
    <text evidence="5">The sequence shown here is derived from an EMBL/GenBank/DDBJ whole genome shotgun (WGS) entry which is preliminary data.</text>
</comment>
<name>A0A0R1MIT7_9LACO</name>
<keyword evidence="3" id="KW-0472">Membrane</keyword>
<evidence type="ECO:0000256" key="1">
    <source>
        <dbReference type="ARBA" id="ARBA00004167"/>
    </source>
</evidence>
<protein>
    <submittedName>
        <fullName evidence="5">Glycosyl transferase 2</fullName>
    </submittedName>
</protein>
<dbReference type="SUPFAM" id="SSF53448">
    <property type="entry name" value="Nucleotide-diphospho-sugar transferases"/>
    <property type="match status" value="1"/>
</dbReference>
<evidence type="ECO:0000256" key="2">
    <source>
        <dbReference type="ARBA" id="ARBA00022692"/>
    </source>
</evidence>
<dbReference type="InterPro" id="IPR029044">
    <property type="entry name" value="Nucleotide-diphossugar_trans"/>
</dbReference>
<accession>A0A0R1MIT7</accession>
<dbReference type="EMBL" id="AZDX01000006">
    <property type="protein sequence ID" value="KRL07433.1"/>
    <property type="molecule type" value="Genomic_DNA"/>
</dbReference>
<keyword evidence="2" id="KW-0812">Transmembrane</keyword>
<dbReference type="OrthoDB" id="1997677at2"/>
<comment type="subcellular location">
    <subcellularLocation>
        <location evidence="1">Membrane</location>
        <topology evidence="1">Single-pass membrane protein</topology>
    </subcellularLocation>
</comment>
<dbReference type="GeneID" id="98310877"/>
<keyword evidence="3" id="KW-1133">Transmembrane helix</keyword>
<sequence length="317" mass="37197">MSLKKALHCSIRRTQTFIDLPYEKKMGKELKKSELKVAINGAAKLLKLWMKRNDYSQVKYGLSMTIILKNEAPYIREWLAYYISIGVEHFYIYDNDSQDDLKKVLVEFNDKVTYVMFSGTARQMDAYNDALNKYGSYSRYMGFLDADEFIYLKDGKLSFFNLLKNYFTDSHVGGFVINWQIFGSSFLKKKPQGLLTDNFVYRAQKNFEKNFHVKSIVDPRKVVGFLNDPHGAFYLPGYYAVNEKSQIVDGPFSQDVETDKIQINHYFTKSEEEFLQKKARGRATKNSQRTMQDFKDHDRNDLFDDSMRAYNQKNKLD</sequence>
<dbReference type="AlphaFoldDB" id="A0A0R1MIT7"/>
<evidence type="ECO:0000313" key="6">
    <source>
        <dbReference type="Proteomes" id="UP000051448"/>
    </source>
</evidence>
<reference evidence="5 6" key="1">
    <citation type="journal article" date="2015" name="Genome Announc.">
        <title>Expanding the biotechnology potential of lactobacilli through comparative genomics of 213 strains and associated genera.</title>
        <authorList>
            <person name="Sun Z."/>
            <person name="Harris H.M."/>
            <person name="McCann A."/>
            <person name="Guo C."/>
            <person name="Argimon S."/>
            <person name="Zhang W."/>
            <person name="Yang X."/>
            <person name="Jeffery I.B."/>
            <person name="Cooney J.C."/>
            <person name="Kagawa T.F."/>
            <person name="Liu W."/>
            <person name="Song Y."/>
            <person name="Salvetti E."/>
            <person name="Wrobel A."/>
            <person name="Rasinkangas P."/>
            <person name="Parkhill J."/>
            <person name="Rea M.C."/>
            <person name="O'Sullivan O."/>
            <person name="Ritari J."/>
            <person name="Douillard F.P."/>
            <person name="Paul Ross R."/>
            <person name="Yang R."/>
            <person name="Briner A.E."/>
            <person name="Felis G.E."/>
            <person name="de Vos W.M."/>
            <person name="Barrangou R."/>
            <person name="Klaenhammer T.R."/>
            <person name="Caufield P.W."/>
            <person name="Cui Y."/>
            <person name="Zhang H."/>
            <person name="O'Toole P.W."/>
        </authorList>
    </citation>
    <scope>NUCLEOTIDE SEQUENCE [LARGE SCALE GENOMIC DNA]</scope>
    <source>
        <strain evidence="5 6">DSM 19519</strain>
    </source>
</reference>
<dbReference type="GO" id="GO:0016020">
    <property type="term" value="C:membrane"/>
    <property type="evidence" value="ECO:0007669"/>
    <property type="project" value="UniProtKB-SubCell"/>
</dbReference>
<dbReference type="GO" id="GO:0016757">
    <property type="term" value="F:glycosyltransferase activity"/>
    <property type="evidence" value="ECO:0007669"/>
    <property type="project" value="TreeGrafter"/>
</dbReference>
<dbReference type="Pfam" id="PF13704">
    <property type="entry name" value="Glyco_tranf_2_4"/>
    <property type="match status" value="1"/>
</dbReference>
<evidence type="ECO:0000256" key="4">
    <source>
        <dbReference type="SAM" id="MobiDB-lite"/>
    </source>
</evidence>
<dbReference type="PANTHER" id="PTHR21461">
    <property type="entry name" value="GLYCOSYLTRANSFERASE FAMILY 92 PROTEIN"/>
    <property type="match status" value="1"/>
</dbReference>
<keyword evidence="5" id="KW-0808">Transferase</keyword>
<dbReference type="PANTHER" id="PTHR21461:SF69">
    <property type="entry name" value="GLYCOSYLTRANSFERASE FAMILY 92 PROTEIN"/>
    <property type="match status" value="1"/>
</dbReference>
<dbReference type="CDD" id="cd00761">
    <property type="entry name" value="Glyco_tranf_GTA_type"/>
    <property type="match status" value="1"/>
</dbReference>
<evidence type="ECO:0000313" key="5">
    <source>
        <dbReference type="EMBL" id="KRL07433.1"/>
    </source>
</evidence>
<dbReference type="Proteomes" id="UP000051448">
    <property type="component" value="Unassembled WGS sequence"/>
</dbReference>
<dbReference type="PATRIC" id="fig|1423759.3.peg.1904"/>
<feature type="region of interest" description="Disordered" evidence="4">
    <location>
        <begin position="278"/>
        <end position="317"/>
    </location>
</feature>
<dbReference type="STRING" id="1423759.FC92_GL001822"/>
<dbReference type="RefSeq" id="WP_057869076.1">
    <property type="nucleotide sequence ID" value="NZ_AZDX01000006.1"/>
</dbReference>